<evidence type="ECO:0000313" key="4">
    <source>
        <dbReference type="Proteomes" id="UP000324748"/>
    </source>
</evidence>
<name>A0A5B0M4U2_PUCGR</name>
<keyword evidence="1" id="KW-1133">Transmembrane helix</keyword>
<dbReference type="AlphaFoldDB" id="A0A5B0M4U2"/>
<dbReference type="Proteomes" id="UP000325313">
    <property type="component" value="Unassembled WGS sequence"/>
</dbReference>
<gene>
    <name evidence="2" type="ORF">PGT21_025425</name>
    <name evidence="3" type="ORF">PGTUg99_010722</name>
</gene>
<keyword evidence="1" id="KW-0812">Transmembrane</keyword>
<feature type="transmembrane region" description="Helical" evidence="1">
    <location>
        <begin position="85"/>
        <end position="103"/>
    </location>
</feature>
<organism evidence="2 4">
    <name type="scientific">Puccinia graminis f. sp. tritici</name>
    <dbReference type="NCBI Taxonomy" id="56615"/>
    <lineage>
        <taxon>Eukaryota</taxon>
        <taxon>Fungi</taxon>
        <taxon>Dikarya</taxon>
        <taxon>Basidiomycota</taxon>
        <taxon>Pucciniomycotina</taxon>
        <taxon>Pucciniomycetes</taxon>
        <taxon>Pucciniales</taxon>
        <taxon>Pucciniaceae</taxon>
        <taxon>Puccinia</taxon>
    </lineage>
</organism>
<keyword evidence="1" id="KW-0472">Membrane</keyword>
<evidence type="ECO:0000313" key="3">
    <source>
        <dbReference type="EMBL" id="KAA1132585.1"/>
    </source>
</evidence>
<proteinExistence type="predicted"/>
<protein>
    <submittedName>
        <fullName evidence="2">Uncharacterized protein</fullName>
    </submittedName>
</protein>
<sequence>MSPNRAMCPRVRLGFLEHSIRPIPRGFLFKYQSPWLGGLPTESIPDSLLTKNSNQIKSSFPCLVPYRQGSLVNQRQRTLLNLDTMRFLCVLFCLFISMFSQAAEMPPAEPSSEKDPHTTSRF</sequence>
<evidence type="ECO:0000256" key="1">
    <source>
        <dbReference type="SAM" id="Phobius"/>
    </source>
</evidence>
<dbReference type="EMBL" id="VDEP01000078">
    <property type="protein sequence ID" value="KAA1132585.1"/>
    <property type="molecule type" value="Genomic_DNA"/>
</dbReference>
<reference evidence="4 5" key="1">
    <citation type="submission" date="2019-05" db="EMBL/GenBank/DDBJ databases">
        <title>Emergence of the Ug99 lineage of the wheat stem rust pathogen through somatic hybridization.</title>
        <authorList>
            <person name="Li F."/>
            <person name="Upadhyaya N.M."/>
            <person name="Sperschneider J."/>
            <person name="Matny O."/>
            <person name="Nguyen-Phuc H."/>
            <person name="Mago R."/>
            <person name="Raley C."/>
            <person name="Miller M.E."/>
            <person name="Silverstein K.A.T."/>
            <person name="Henningsen E."/>
            <person name="Hirsch C.D."/>
            <person name="Visser B."/>
            <person name="Pretorius Z.A."/>
            <person name="Steffenson B.J."/>
            <person name="Schwessinger B."/>
            <person name="Dodds P.N."/>
            <person name="Figueroa M."/>
        </authorList>
    </citation>
    <scope>NUCLEOTIDE SEQUENCE [LARGE SCALE GENOMIC DNA]</scope>
    <source>
        <strain evidence="2">21-0</strain>
        <strain evidence="3 5">Ug99</strain>
    </source>
</reference>
<evidence type="ECO:0000313" key="5">
    <source>
        <dbReference type="Proteomes" id="UP000325313"/>
    </source>
</evidence>
<dbReference type="EMBL" id="VSWC01000171">
    <property type="protein sequence ID" value="KAA1070834.1"/>
    <property type="molecule type" value="Genomic_DNA"/>
</dbReference>
<evidence type="ECO:0000313" key="2">
    <source>
        <dbReference type="EMBL" id="KAA1070834.1"/>
    </source>
</evidence>
<dbReference type="Proteomes" id="UP000324748">
    <property type="component" value="Unassembled WGS sequence"/>
</dbReference>
<dbReference type="OrthoDB" id="10441728at2759"/>
<comment type="caution">
    <text evidence="2">The sequence shown here is derived from an EMBL/GenBank/DDBJ whole genome shotgun (WGS) entry which is preliminary data.</text>
</comment>
<keyword evidence="4" id="KW-1185">Reference proteome</keyword>
<accession>A0A5B0M4U2</accession>